<feature type="non-terminal residue" evidence="1">
    <location>
        <position position="1"/>
    </location>
</feature>
<evidence type="ECO:0000313" key="2">
    <source>
        <dbReference type="Proteomes" id="UP001233999"/>
    </source>
</evidence>
<name>A0AAD7Z698_DIPPU</name>
<proteinExistence type="predicted"/>
<keyword evidence="2" id="KW-1185">Reference proteome</keyword>
<dbReference type="Proteomes" id="UP001233999">
    <property type="component" value="Unassembled WGS sequence"/>
</dbReference>
<reference evidence="1" key="1">
    <citation type="journal article" date="2023" name="IScience">
        <title>Live-bearing cockroach genome reveals convergent evolutionary mechanisms linked to viviparity in insects and beyond.</title>
        <authorList>
            <person name="Fouks B."/>
            <person name="Harrison M.C."/>
            <person name="Mikhailova A.A."/>
            <person name="Marchal E."/>
            <person name="English S."/>
            <person name="Carruthers M."/>
            <person name="Jennings E.C."/>
            <person name="Chiamaka E.L."/>
            <person name="Frigard R.A."/>
            <person name="Pippel M."/>
            <person name="Attardo G.M."/>
            <person name="Benoit J.B."/>
            <person name="Bornberg-Bauer E."/>
            <person name="Tobe S.S."/>
        </authorList>
    </citation>
    <scope>NUCLEOTIDE SEQUENCE</scope>
    <source>
        <strain evidence="1">Stay&amp;Tobe</strain>
    </source>
</reference>
<comment type="caution">
    <text evidence="1">The sequence shown here is derived from an EMBL/GenBank/DDBJ whole genome shotgun (WGS) entry which is preliminary data.</text>
</comment>
<dbReference type="AlphaFoldDB" id="A0AAD7Z698"/>
<feature type="non-terminal residue" evidence="1">
    <location>
        <position position="94"/>
    </location>
</feature>
<reference evidence="1" key="2">
    <citation type="submission" date="2023-05" db="EMBL/GenBank/DDBJ databases">
        <authorList>
            <person name="Fouks B."/>
        </authorList>
    </citation>
    <scope>NUCLEOTIDE SEQUENCE</scope>
    <source>
        <strain evidence="1">Stay&amp;Tobe</strain>
        <tissue evidence="1">Testes</tissue>
    </source>
</reference>
<accession>A0AAD7Z698</accession>
<protein>
    <submittedName>
        <fullName evidence="1">Uncharacterized protein</fullName>
    </submittedName>
</protein>
<dbReference type="EMBL" id="JASPKZ010010255">
    <property type="protein sequence ID" value="KAJ9574864.1"/>
    <property type="molecule type" value="Genomic_DNA"/>
</dbReference>
<gene>
    <name evidence="1" type="ORF">L9F63_007959</name>
</gene>
<sequence>SLALTTQGSSSRGYVDGDHKNVLIMRGPKQNVERLHNSLRCFCIPANQSFSPLPHSRWHTLLPMQQLEFIRVRFRLLIECPKHLVEMLKGMTRN</sequence>
<organism evidence="1 2">
    <name type="scientific">Diploptera punctata</name>
    <name type="common">Pacific beetle cockroach</name>
    <dbReference type="NCBI Taxonomy" id="6984"/>
    <lineage>
        <taxon>Eukaryota</taxon>
        <taxon>Metazoa</taxon>
        <taxon>Ecdysozoa</taxon>
        <taxon>Arthropoda</taxon>
        <taxon>Hexapoda</taxon>
        <taxon>Insecta</taxon>
        <taxon>Pterygota</taxon>
        <taxon>Neoptera</taxon>
        <taxon>Polyneoptera</taxon>
        <taxon>Dictyoptera</taxon>
        <taxon>Blattodea</taxon>
        <taxon>Blaberoidea</taxon>
        <taxon>Blaberidae</taxon>
        <taxon>Diplopterinae</taxon>
        <taxon>Diploptera</taxon>
    </lineage>
</organism>
<evidence type="ECO:0000313" key="1">
    <source>
        <dbReference type="EMBL" id="KAJ9574864.1"/>
    </source>
</evidence>